<evidence type="ECO:0000313" key="3">
    <source>
        <dbReference type="EMBL" id="MDB1124683.1"/>
    </source>
</evidence>
<protein>
    <submittedName>
        <fullName evidence="3">Uncharacterized protein</fullName>
    </submittedName>
</protein>
<evidence type="ECO:0000313" key="4">
    <source>
        <dbReference type="Proteomes" id="UP001210678"/>
    </source>
</evidence>
<comment type="caution">
    <text evidence="3">The sequence shown here is derived from an EMBL/GenBank/DDBJ whole genome shotgun (WGS) entry which is preliminary data.</text>
</comment>
<keyword evidence="2" id="KW-1133">Transmembrane helix</keyword>
<accession>A0ABT4YT29</accession>
<name>A0ABT4YT29_9VIBR</name>
<keyword evidence="2" id="KW-0472">Membrane</keyword>
<evidence type="ECO:0000256" key="1">
    <source>
        <dbReference type="SAM" id="MobiDB-lite"/>
    </source>
</evidence>
<proteinExistence type="predicted"/>
<gene>
    <name evidence="3" type="ORF">PGX00_13920</name>
</gene>
<feature type="transmembrane region" description="Helical" evidence="2">
    <location>
        <begin position="151"/>
        <end position="168"/>
    </location>
</feature>
<keyword evidence="2" id="KW-0812">Transmembrane</keyword>
<evidence type="ECO:0000256" key="2">
    <source>
        <dbReference type="SAM" id="Phobius"/>
    </source>
</evidence>
<feature type="compositionally biased region" description="Polar residues" evidence="1">
    <location>
        <begin position="195"/>
        <end position="205"/>
    </location>
</feature>
<sequence length="205" mass="23245">MEDPKATTGRPADTELNKQTFSLKHFFTELDWAFGRFVVFVLESLSYLLLLGLGAFSIKFVIESIEEYQEGLSDLSNIEIAFLFFAFILFRRYLIYCEATSFGWLRQLTTPIVWYGKFSLVCILIGLSFAFLDLKNETDRLAYFIQSNKNYLQLLAFVLALVCLYISVPSKSLRTEVQGASTSEPSEAKKEDIHSSTSSQNSSGV</sequence>
<dbReference type="RefSeq" id="WP_272137431.1">
    <property type="nucleotide sequence ID" value="NZ_JAQLOI010000001.1"/>
</dbReference>
<feature type="region of interest" description="Disordered" evidence="1">
    <location>
        <begin position="175"/>
        <end position="205"/>
    </location>
</feature>
<reference evidence="3 4" key="1">
    <citation type="submission" date="2023-01" db="EMBL/GenBank/DDBJ databases">
        <title>Vibrio sp. KJ40-1 sp.nov, isolated from marine algae.</title>
        <authorList>
            <person name="Butt M."/>
            <person name="Kim J.M.J."/>
            <person name="Jeon C.O.C."/>
        </authorList>
    </citation>
    <scope>NUCLEOTIDE SEQUENCE [LARGE SCALE GENOMIC DNA]</scope>
    <source>
        <strain evidence="3 4">KJ40-1</strain>
    </source>
</reference>
<dbReference type="Proteomes" id="UP001210678">
    <property type="component" value="Unassembled WGS sequence"/>
</dbReference>
<keyword evidence="4" id="KW-1185">Reference proteome</keyword>
<feature type="transmembrane region" description="Helical" evidence="2">
    <location>
        <begin position="112"/>
        <end position="131"/>
    </location>
</feature>
<dbReference type="EMBL" id="JAQLOI010000001">
    <property type="protein sequence ID" value="MDB1124683.1"/>
    <property type="molecule type" value="Genomic_DNA"/>
</dbReference>
<feature type="transmembrane region" description="Helical" evidence="2">
    <location>
        <begin position="82"/>
        <end position="105"/>
    </location>
</feature>
<feature type="transmembrane region" description="Helical" evidence="2">
    <location>
        <begin position="37"/>
        <end position="62"/>
    </location>
</feature>
<organism evidence="3 4">
    <name type="scientific">Vibrio algarum</name>
    <dbReference type="NCBI Taxonomy" id="3020714"/>
    <lineage>
        <taxon>Bacteria</taxon>
        <taxon>Pseudomonadati</taxon>
        <taxon>Pseudomonadota</taxon>
        <taxon>Gammaproteobacteria</taxon>
        <taxon>Vibrionales</taxon>
        <taxon>Vibrionaceae</taxon>
        <taxon>Vibrio</taxon>
    </lineage>
</organism>